<evidence type="ECO:0000256" key="1">
    <source>
        <dbReference type="SAM" id="MobiDB-lite"/>
    </source>
</evidence>
<reference evidence="2" key="1">
    <citation type="submission" date="2021-06" db="EMBL/GenBank/DDBJ databases">
        <authorList>
            <person name="Arsene-Ploetze F."/>
        </authorList>
    </citation>
    <scope>NUCLEOTIDE SEQUENCE</scope>
    <source>
        <strain evidence="2">SBRY1</strain>
    </source>
</reference>
<evidence type="ECO:0000313" key="3">
    <source>
        <dbReference type="Proteomes" id="UP001153328"/>
    </source>
</evidence>
<feature type="region of interest" description="Disordered" evidence="1">
    <location>
        <begin position="116"/>
        <end position="146"/>
    </location>
</feature>
<sequence>MAQALLGYHSEARRLRYARKHLCGMSRLTVQRSDLAGWAGYGYCAVRSRFFWGLRLYLVCTPTGMPVMWAPANPQSPGVVREHVQACVARWDRESSCALGRGSATSATCTIRSAAPRRAGCTPPAAPRPSPSTPRARRPARVRSTR</sequence>
<evidence type="ECO:0000313" key="2">
    <source>
        <dbReference type="EMBL" id="CAG7658059.1"/>
    </source>
</evidence>
<feature type="compositionally biased region" description="Basic residues" evidence="1">
    <location>
        <begin position="135"/>
        <end position="146"/>
    </location>
</feature>
<name>A0A9W4MKG7_9ACTN</name>
<proteinExistence type="predicted"/>
<dbReference type="AlphaFoldDB" id="A0A9W4MKG7"/>
<dbReference type="EMBL" id="CAJVAX010000023">
    <property type="protein sequence ID" value="CAG7658059.1"/>
    <property type="molecule type" value="Genomic_DNA"/>
</dbReference>
<keyword evidence="3" id="KW-1185">Reference proteome</keyword>
<protein>
    <recommendedName>
        <fullName evidence="4">Transposase</fullName>
    </recommendedName>
</protein>
<comment type="caution">
    <text evidence="2">The sequence shown here is derived from an EMBL/GenBank/DDBJ whole genome shotgun (WGS) entry which is preliminary data.</text>
</comment>
<organism evidence="2 3">
    <name type="scientific">Actinacidiphila bryophytorum</name>
    <dbReference type="NCBI Taxonomy" id="1436133"/>
    <lineage>
        <taxon>Bacteria</taxon>
        <taxon>Bacillati</taxon>
        <taxon>Actinomycetota</taxon>
        <taxon>Actinomycetes</taxon>
        <taxon>Kitasatosporales</taxon>
        <taxon>Streptomycetaceae</taxon>
        <taxon>Actinacidiphila</taxon>
    </lineage>
</organism>
<dbReference type="Proteomes" id="UP001153328">
    <property type="component" value="Unassembled WGS sequence"/>
</dbReference>
<evidence type="ECO:0008006" key="4">
    <source>
        <dbReference type="Google" id="ProtNLM"/>
    </source>
</evidence>
<accession>A0A9W4MKG7</accession>
<gene>
    <name evidence="2" type="ORF">SBRY_90133</name>
</gene>